<comment type="caution">
    <text evidence="2">The sequence shown here is derived from an EMBL/GenBank/DDBJ whole genome shotgun (WGS) entry which is preliminary data.</text>
</comment>
<name>A0A0W8G0Q8_9ZZZZ</name>
<gene>
    <name evidence="2" type="ORF">ASZ90_003634</name>
</gene>
<keyword evidence="2" id="KW-0031">Aminopeptidase</keyword>
<protein>
    <submittedName>
        <fullName evidence="2">Zn-dependent aminopeptidase</fullName>
    </submittedName>
</protein>
<dbReference type="GO" id="GO:0004177">
    <property type="term" value="F:aminopeptidase activity"/>
    <property type="evidence" value="ECO:0007669"/>
    <property type="project" value="UniProtKB-KW"/>
</dbReference>
<organism evidence="2">
    <name type="scientific">hydrocarbon metagenome</name>
    <dbReference type="NCBI Taxonomy" id="938273"/>
    <lineage>
        <taxon>unclassified sequences</taxon>
        <taxon>metagenomes</taxon>
        <taxon>ecological metagenomes</taxon>
    </lineage>
</organism>
<dbReference type="InterPro" id="IPR027268">
    <property type="entry name" value="Peptidase_M4/M1_CTD_sf"/>
</dbReference>
<dbReference type="Pfam" id="PF01433">
    <property type="entry name" value="Peptidase_M1"/>
    <property type="match status" value="1"/>
</dbReference>
<evidence type="ECO:0000313" key="2">
    <source>
        <dbReference type="EMBL" id="KUG26526.1"/>
    </source>
</evidence>
<reference evidence="2" key="1">
    <citation type="journal article" date="2015" name="Proc. Natl. Acad. Sci. U.S.A.">
        <title>Networks of energetic and metabolic interactions define dynamics in microbial communities.</title>
        <authorList>
            <person name="Embree M."/>
            <person name="Liu J.K."/>
            <person name="Al-Bassam M.M."/>
            <person name="Zengler K."/>
        </authorList>
    </citation>
    <scope>NUCLEOTIDE SEQUENCE</scope>
</reference>
<keyword evidence="2" id="KW-0378">Hydrolase</keyword>
<proteinExistence type="predicted"/>
<dbReference type="Gene3D" id="1.10.390.10">
    <property type="entry name" value="Neutral Protease Domain 2"/>
    <property type="match status" value="1"/>
</dbReference>
<dbReference type="InterPro" id="IPR014782">
    <property type="entry name" value="Peptidase_M1_dom"/>
</dbReference>
<dbReference type="CDD" id="cd09604">
    <property type="entry name" value="M1_APN_like"/>
    <property type="match status" value="1"/>
</dbReference>
<dbReference type="GO" id="GO:0008270">
    <property type="term" value="F:zinc ion binding"/>
    <property type="evidence" value="ECO:0007669"/>
    <property type="project" value="InterPro"/>
</dbReference>
<feature type="domain" description="Peptidase M1 membrane alanine aminopeptidase" evidence="1">
    <location>
        <begin position="366"/>
        <end position="516"/>
    </location>
</feature>
<dbReference type="AlphaFoldDB" id="A0A0W8G0Q8"/>
<evidence type="ECO:0000259" key="1">
    <source>
        <dbReference type="Pfam" id="PF01433"/>
    </source>
</evidence>
<dbReference type="GO" id="GO:0008237">
    <property type="term" value="F:metallopeptidase activity"/>
    <property type="evidence" value="ECO:0007669"/>
    <property type="project" value="InterPro"/>
</dbReference>
<dbReference type="EMBL" id="LNQE01000447">
    <property type="protein sequence ID" value="KUG26526.1"/>
    <property type="molecule type" value="Genomic_DNA"/>
</dbReference>
<accession>A0A0W8G0Q8</accession>
<dbReference type="SUPFAM" id="SSF55486">
    <property type="entry name" value="Metalloproteases ('zincins'), catalytic domain"/>
    <property type="match status" value="1"/>
</dbReference>
<sequence>MLLSVILISQTPDLYIPQPIKRAYQKETRSYNGVPGKNYWINEINYKINASVDPITKILDGQLSARYVNNSPDTLKEIVMHLYPDLFKEGTVRDWQIPKEAVNDGVLIKKLSVDLKEYDVSDTSRSISRSTTNMKIKLENPLNPKDELLITTEWSFIIPEIRPVRTGAYSDTSMFIAYWYPKIAVYDDIHGWDEITYAGTAEMYSSTASFDVEITTPQNFVVWATGILENPDEILSDKILERYNQAQESESIVNILTQEDIHSDVTKSEFSAWKFKAEKAPDFAFALGKNYLWDGAIVKLKDRTVFVDAGYLKESVNFKEVVRISVEAIKFHSFEMPGVIFPYPTFTVFNGRGGMEFPMIVNDGEARTYESTVGLTTHELAHTYFPFYMGINEKRYAFMDEGWAVFSPTRIQRRLGEYNPIEGRFKVQERQLENILEVPPMTPSFLLKGSHYRVASYTRSAGALFALEELLGEELFLKALQTFIAEWKEKHPTPYDFFFTFDRAANENLSWFWKPWFFEFHSAELNFVNYVNDNGRKYVSVRNDGGLPLPIKLKIYFTDNTEKSISVSPRIWQSGEKVVDIELNTDKEILEIELGNELVPDVNYGKRKTLKSDK</sequence>
<keyword evidence="2" id="KW-0645">Protease</keyword>